<proteinExistence type="predicted"/>
<protein>
    <submittedName>
        <fullName evidence="2">Uncharacterized protein</fullName>
    </submittedName>
</protein>
<keyword evidence="1" id="KW-0732">Signal</keyword>
<accession>A0A836KSF1</accession>
<organism evidence="2 3">
    <name type="scientific">Leishmania enriettii</name>
    <dbReference type="NCBI Taxonomy" id="5663"/>
    <lineage>
        <taxon>Eukaryota</taxon>
        <taxon>Discoba</taxon>
        <taxon>Euglenozoa</taxon>
        <taxon>Kinetoplastea</taxon>
        <taxon>Metakinetoplastina</taxon>
        <taxon>Trypanosomatida</taxon>
        <taxon>Trypanosomatidae</taxon>
        <taxon>Leishmaniinae</taxon>
        <taxon>Leishmania</taxon>
    </lineage>
</organism>
<evidence type="ECO:0000256" key="1">
    <source>
        <dbReference type="SAM" id="SignalP"/>
    </source>
</evidence>
<dbReference type="GeneID" id="94174095"/>
<comment type="caution">
    <text evidence="2">The sequence shown here is derived from an EMBL/GenBank/DDBJ whole genome shotgun (WGS) entry which is preliminary data.</text>
</comment>
<dbReference type="AlphaFoldDB" id="A0A836KSF1"/>
<feature type="chain" id="PRO_5032810394" evidence="1">
    <location>
        <begin position="20"/>
        <end position="268"/>
    </location>
</feature>
<feature type="signal peptide" evidence="1">
    <location>
        <begin position="1"/>
        <end position="19"/>
    </location>
</feature>
<evidence type="ECO:0000313" key="2">
    <source>
        <dbReference type="EMBL" id="KAG5483937.1"/>
    </source>
</evidence>
<dbReference type="EMBL" id="JAFHKP010000011">
    <property type="protein sequence ID" value="KAG5483937.1"/>
    <property type="molecule type" value="Genomic_DNA"/>
</dbReference>
<dbReference type="KEGG" id="lenr:94174095"/>
<dbReference type="OrthoDB" id="278380at2759"/>
<name>A0A836KSF1_LEIEN</name>
<gene>
    <name evidence="2" type="ORF">CUR178_06934</name>
</gene>
<reference evidence="2 3" key="1">
    <citation type="submission" date="2021-02" db="EMBL/GenBank/DDBJ databases">
        <title>Leishmania (Mundinia) enrietti genome sequencing and assembly.</title>
        <authorList>
            <person name="Almutairi H."/>
            <person name="Gatherer D."/>
        </authorList>
    </citation>
    <scope>NUCLEOTIDE SEQUENCE [LARGE SCALE GENOMIC DNA]</scope>
    <source>
        <strain evidence="2">CUR178</strain>
    </source>
</reference>
<dbReference type="RefSeq" id="XP_067694998.1">
    <property type="nucleotide sequence ID" value="XM_067838585.1"/>
</dbReference>
<keyword evidence="3" id="KW-1185">Reference proteome</keyword>
<dbReference type="Proteomes" id="UP000674179">
    <property type="component" value="Chromosome 11"/>
</dbReference>
<sequence>MSKSIALIATSAPAALVNAASALVSKATGGAVKATPTTSAASNAIVVGMQAPRGVYACVAEPPSATSGAYAGVKTVMVRAILPRGAPDTMQVRDVVDVYPACGIACEEEAARAVENFTKAAKVAVEKAKGMKSTRVTLVMKPATKYARLNSLFRETCTKTIEAAGLSVEITTTAAATNTLIMFPEKMSVVMVCDDPVCENVQYAYAGIIGGVHTTYYTDAGCTIHGGHSYKSVAMALAEELKSLGMTGEAAKVEAAAQKSPRNVAAAI</sequence>
<evidence type="ECO:0000313" key="3">
    <source>
        <dbReference type="Proteomes" id="UP000674179"/>
    </source>
</evidence>